<accession>A0A2W7IGJ7</accession>
<dbReference type="SUPFAM" id="SSF53335">
    <property type="entry name" value="S-adenosyl-L-methionine-dependent methyltransferases"/>
    <property type="match status" value="1"/>
</dbReference>
<evidence type="ECO:0000313" key="1">
    <source>
        <dbReference type="EMBL" id="PZW45102.1"/>
    </source>
</evidence>
<name>A0A2W7IGJ7_9PROT</name>
<gene>
    <name evidence="1" type="ORF">C8P66_112119</name>
</gene>
<dbReference type="EMBL" id="QKYU01000012">
    <property type="protein sequence ID" value="PZW45102.1"/>
    <property type="molecule type" value="Genomic_DNA"/>
</dbReference>
<protein>
    <recommendedName>
        <fullName evidence="3">Methyltransferase family protein</fullName>
    </recommendedName>
</protein>
<sequence>MDQRDPTRTAIMAELDSVAAEATDAVGVFMAWPRLLETSARVLRSFGEAGRAMLRDHPILAIARECPAANHSLARPRGYSGDARLIDYLQRHESVSEVLEAATPRGRAILNWTLSLSASEAVRECHALLASLIDQTAERVDDAHVLSATAGHLREASLALDAQSIGRWVAMDEDAETVDEMAESHADLPGLVAVHGGLARLLARPMTHGSFDLAYATGLTQQIDGETVHRLASAMFRSLRSGGRMLIACLTKDLPEAGYMDAYMGWCPPLLDGQDMRTLLDQVPDGPGIRKRVFYGANGRMVYGMIDRPA</sequence>
<organism evidence="1 2">
    <name type="scientific">Humitalea rosea</name>
    <dbReference type="NCBI Taxonomy" id="990373"/>
    <lineage>
        <taxon>Bacteria</taxon>
        <taxon>Pseudomonadati</taxon>
        <taxon>Pseudomonadota</taxon>
        <taxon>Alphaproteobacteria</taxon>
        <taxon>Acetobacterales</taxon>
        <taxon>Roseomonadaceae</taxon>
        <taxon>Humitalea</taxon>
    </lineage>
</organism>
<dbReference type="InterPro" id="IPR029063">
    <property type="entry name" value="SAM-dependent_MTases_sf"/>
</dbReference>
<proteinExistence type="predicted"/>
<dbReference type="AlphaFoldDB" id="A0A2W7IGJ7"/>
<comment type="caution">
    <text evidence="1">The sequence shown here is derived from an EMBL/GenBank/DDBJ whole genome shotgun (WGS) entry which is preliminary data.</text>
</comment>
<dbReference type="Gene3D" id="3.40.50.150">
    <property type="entry name" value="Vaccinia Virus protein VP39"/>
    <property type="match status" value="1"/>
</dbReference>
<reference evidence="1 2" key="1">
    <citation type="submission" date="2018-06" db="EMBL/GenBank/DDBJ databases">
        <title>Genomic Encyclopedia of Archaeal and Bacterial Type Strains, Phase II (KMG-II): from individual species to whole genera.</title>
        <authorList>
            <person name="Goeker M."/>
        </authorList>
    </citation>
    <scope>NUCLEOTIDE SEQUENCE [LARGE SCALE GENOMIC DNA]</scope>
    <source>
        <strain evidence="1 2">DSM 24525</strain>
    </source>
</reference>
<evidence type="ECO:0000313" key="2">
    <source>
        <dbReference type="Proteomes" id="UP000249688"/>
    </source>
</evidence>
<keyword evidence="2" id="KW-1185">Reference proteome</keyword>
<evidence type="ECO:0008006" key="3">
    <source>
        <dbReference type="Google" id="ProtNLM"/>
    </source>
</evidence>
<dbReference type="Proteomes" id="UP000249688">
    <property type="component" value="Unassembled WGS sequence"/>
</dbReference>